<keyword evidence="4 8" id="KW-0460">Magnesium</keyword>
<evidence type="ECO:0000256" key="8">
    <source>
        <dbReference type="PIRSR" id="PIRSR006809-2"/>
    </source>
</evidence>
<dbReference type="NCBIfam" id="TIGR00231">
    <property type="entry name" value="small_GTP"/>
    <property type="match status" value="1"/>
</dbReference>
<organism evidence="10 11">
    <name type="scientific">Ignavigranum ruoffiae</name>
    <dbReference type="NCBI Taxonomy" id="89093"/>
    <lineage>
        <taxon>Bacteria</taxon>
        <taxon>Bacillati</taxon>
        <taxon>Bacillota</taxon>
        <taxon>Bacilli</taxon>
        <taxon>Lactobacillales</taxon>
        <taxon>Aerococcaceae</taxon>
        <taxon>Ignavigranum</taxon>
    </lineage>
</organism>
<comment type="subunit">
    <text evidence="6">Monomer. Associates with the 50S ribosomal subunit.</text>
</comment>
<dbReference type="GO" id="GO:0003924">
    <property type="term" value="F:GTPase activity"/>
    <property type="evidence" value="ECO:0007669"/>
    <property type="project" value="UniProtKB-UniRule"/>
</dbReference>
<keyword evidence="1 6" id="KW-0963">Cytoplasm</keyword>
<dbReference type="GO" id="GO:0043022">
    <property type="term" value="F:ribosome binding"/>
    <property type="evidence" value="ECO:0007669"/>
    <property type="project" value="TreeGrafter"/>
</dbReference>
<dbReference type="InterPro" id="IPR016496">
    <property type="entry name" value="GTPase_HflX"/>
</dbReference>
<dbReference type="PANTHER" id="PTHR10229">
    <property type="entry name" value="GTP-BINDING PROTEIN HFLX"/>
    <property type="match status" value="1"/>
</dbReference>
<dbReference type="GO" id="GO:0005525">
    <property type="term" value="F:GTP binding"/>
    <property type="evidence" value="ECO:0007669"/>
    <property type="project" value="UniProtKB-UniRule"/>
</dbReference>
<dbReference type="RefSeq" id="WP_234971662.1">
    <property type="nucleotide sequence ID" value="NZ_FOEN01000002.1"/>
</dbReference>
<gene>
    <name evidence="6" type="primary">hflX</name>
    <name evidence="10" type="ORF">SAMN04488558_10233</name>
</gene>
<evidence type="ECO:0000256" key="4">
    <source>
        <dbReference type="ARBA" id="ARBA00022842"/>
    </source>
</evidence>
<feature type="binding site" evidence="8">
    <location>
        <position position="218"/>
    </location>
    <ligand>
        <name>Mg(2+)</name>
        <dbReference type="ChEBI" id="CHEBI:18420"/>
    </ligand>
</feature>
<evidence type="ECO:0000256" key="5">
    <source>
        <dbReference type="ARBA" id="ARBA00023134"/>
    </source>
</evidence>
<feature type="binding site" evidence="7">
    <location>
        <begin position="236"/>
        <end position="240"/>
    </location>
    <ligand>
        <name>GTP</name>
        <dbReference type="ChEBI" id="CHEBI:37565"/>
    </ligand>
</feature>
<feature type="binding site" evidence="8">
    <location>
        <position position="238"/>
    </location>
    <ligand>
        <name>Mg(2+)</name>
        <dbReference type="ChEBI" id="CHEBI:18420"/>
    </ligand>
</feature>
<feature type="binding site" evidence="7">
    <location>
        <begin position="258"/>
        <end position="261"/>
    </location>
    <ligand>
        <name>GTP</name>
        <dbReference type="ChEBI" id="CHEBI:37565"/>
    </ligand>
</feature>
<dbReference type="Gene3D" id="6.10.250.2860">
    <property type="match status" value="1"/>
</dbReference>
<dbReference type="PIRSF" id="PIRSF006809">
    <property type="entry name" value="GTP-binding_hflX_prd"/>
    <property type="match status" value="1"/>
</dbReference>
<dbReference type="Gene3D" id="3.40.50.300">
    <property type="entry name" value="P-loop containing nucleotide triphosphate hydrolases"/>
    <property type="match status" value="1"/>
</dbReference>
<dbReference type="InterPro" id="IPR025121">
    <property type="entry name" value="GTPase_HflX_N"/>
</dbReference>
<evidence type="ECO:0000256" key="6">
    <source>
        <dbReference type="HAMAP-Rule" id="MF_00900"/>
    </source>
</evidence>
<dbReference type="Proteomes" id="UP000198833">
    <property type="component" value="Unassembled WGS sequence"/>
</dbReference>
<dbReference type="Pfam" id="PF01926">
    <property type="entry name" value="MMR_HSR1"/>
    <property type="match status" value="1"/>
</dbReference>
<dbReference type="Pfam" id="PF16360">
    <property type="entry name" value="GTP-bdg_M"/>
    <property type="match status" value="1"/>
</dbReference>
<dbReference type="InterPro" id="IPR032305">
    <property type="entry name" value="GTP-bd_M"/>
</dbReference>
<keyword evidence="3 6" id="KW-0547">Nucleotide-binding</keyword>
<dbReference type="CDD" id="cd01878">
    <property type="entry name" value="HflX"/>
    <property type="match status" value="1"/>
</dbReference>
<feature type="binding site" evidence="7">
    <location>
        <begin position="324"/>
        <end position="327"/>
    </location>
    <ligand>
        <name>GTP</name>
        <dbReference type="ChEBI" id="CHEBI:37565"/>
    </ligand>
</feature>
<keyword evidence="2 8" id="KW-0479">Metal-binding</keyword>
<feature type="binding site" evidence="7">
    <location>
        <begin position="211"/>
        <end position="218"/>
    </location>
    <ligand>
        <name>GTP</name>
        <dbReference type="ChEBI" id="CHEBI:37565"/>
    </ligand>
</feature>
<dbReference type="NCBIfam" id="TIGR03156">
    <property type="entry name" value="GTP_HflX"/>
    <property type="match status" value="1"/>
</dbReference>
<comment type="cofactor">
    <cofactor evidence="8">
        <name>Mg(2+)</name>
        <dbReference type="ChEBI" id="CHEBI:18420"/>
    </cofactor>
</comment>
<dbReference type="EMBL" id="FOEN01000002">
    <property type="protein sequence ID" value="SEP78229.1"/>
    <property type="molecule type" value="Genomic_DNA"/>
</dbReference>
<dbReference type="GO" id="GO:0046872">
    <property type="term" value="F:metal ion binding"/>
    <property type="evidence" value="ECO:0007669"/>
    <property type="project" value="UniProtKB-KW"/>
</dbReference>
<dbReference type="STRING" id="89093.SAMN04488558_10233"/>
<keyword evidence="5 6" id="KW-0342">GTP-binding</keyword>
<reference evidence="10 11" key="1">
    <citation type="submission" date="2016-10" db="EMBL/GenBank/DDBJ databases">
        <authorList>
            <person name="de Groot N.N."/>
        </authorList>
    </citation>
    <scope>NUCLEOTIDE SEQUENCE [LARGE SCALE GENOMIC DNA]</scope>
    <source>
        <strain evidence="10 11">DSM 15695</strain>
    </source>
</reference>
<dbReference type="PRINTS" id="PR00326">
    <property type="entry name" value="GTP1OBG"/>
</dbReference>
<dbReference type="PANTHER" id="PTHR10229:SF0">
    <property type="entry name" value="GTP-BINDING PROTEIN 6-RELATED"/>
    <property type="match status" value="1"/>
</dbReference>
<feature type="domain" description="Hflx-type G" evidence="9">
    <location>
        <begin position="205"/>
        <end position="366"/>
    </location>
</feature>
<dbReference type="FunFam" id="3.40.50.11060:FF:000001">
    <property type="entry name" value="GTPase HflX"/>
    <property type="match status" value="1"/>
</dbReference>
<proteinExistence type="inferred from homology"/>
<evidence type="ECO:0000259" key="9">
    <source>
        <dbReference type="PROSITE" id="PS51705"/>
    </source>
</evidence>
<protein>
    <recommendedName>
        <fullName evidence="6">GTPase HflX</fullName>
    </recommendedName>
    <alternativeName>
        <fullName evidence="6">GTP-binding protein HflX</fullName>
    </alternativeName>
</protein>
<dbReference type="AlphaFoldDB" id="A0A1H9ANJ0"/>
<dbReference type="HAMAP" id="MF_00900">
    <property type="entry name" value="GTPase_HflX"/>
    <property type="match status" value="1"/>
</dbReference>
<dbReference type="Pfam" id="PF13167">
    <property type="entry name" value="GTP-bdg_N"/>
    <property type="match status" value="1"/>
</dbReference>
<dbReference type="InterPro" id="IPR006073">
    <property type="entry name" value="GTP-bd"/>
</dbReference>
<comment type="subcellular location">
    <subcellularLocation>
        <location evidence="6">Cytoplasm</location>
    </subcellularLocation>
    <text evidence="6">May associate with membranes.</text>
</comment>
<evidence type="ECO:0000313" key="10">
    <source>
        <dbReference type="EMBL" id="SEP78229.1"/>
    </source>
</evidence>
<evidence type="ECO:0000313" key="11">
    <source>
        <dbReference type="Proteomes" id="UP000198833"/>
    </source>
</evidence>
<keyword evidence="11" id="KW-1185">Reference proteome</keyword>
<comment type="similarity">
    <text evidence="6">Belongs to the TRAFAC class OBG-HflX-like GTPase superfamily. HflX GTPase family.</text>
</comment>
<dbReference type="InterPro" id="IPR042108">
    <property type="entry name" value="GTPase_HflX_N_sf"/>
</dbReference>
<feature type="binding site" evidence="7">
    <location>
        <begin position="344"/>
        <end position="346"/>
    </location>
    <ligand>
        <name>GTP</name>
        <dbReference type="ChEBI" id="CHEBI:37565"/>
    </ligand>
</feature>
<evidence type="ECO:0000256" key="3">
    <source>
        <dbReference type="ARBA" id="ARBA00022741"/>
    </source>
</evidence>
<sequence length="409" mass="47098">MADKYYNNEIKQEKVLLVGVQTPQWTDFEFENLMQEMEALVNTAGAFLDRRMMQKLPKEDGRTLLGKGKVGEIQRIIKHRNIDLVVSLNPLKPVVHRNLEEAWDCRVIDRIQLILDIFALRAKSRAGKLQVELAQYQYLLPRIIGQGLELSRLGGGIGTRGPGETKLESDRRYLRTRMRKIEKDLSAIEAHRERTRLKRQQGNEFNIGLVGYTNAGKSTILTKLTQSDTLVQDKLFATLDPLTRSFAIRGFENFTLTDTVGFIEELPTKLIHAFKSTLEEISDVDLLLHVIDAGHPARFLHEQTVLSLLKDLKMDQIPQLVVYNKIDTLNEPFQPSLFPNVQISAYWEESIELLKEEIWQTCKSIAQPYRILIPADQAQKIYEYQQNTIVESIDFDQVKQNYIVTGFKK</sequence>
<dbReference type="InterPro" id="IPR027417">
    <property type="entry name" value="P-loop_NTPase"/>
</dbReference>
<evidence type="ECO:0000256" key="2">
    <source>
        <dbReference type="ARBA" id="ARBA00022723"/>
    </source>
</evidence>
<dbReference type="SUPFAM" id="SSF52540">
    <property type="entry name" value="P-loop containing nucleoside triphosphate hydrolases"/>
    <property type="match status" value="1"/>
</dbReference>
<evidence type="ECO:0000256" key="7">
    <source>
        <dbReference type="PIRSR" id="PIRSR006809-1"/>
    </source>
</evidence>
<comment type="function">
    <text evidence="6">GTPase that associates with the 50S ribosomal subunit and may have a role during protein synthesis or ribosome biogenesis.</text>
</comment>
<dbReference type="InterPro" id="IPR005225">
    <property type="entry name" value="Small_GTP-bd"/>
</dbReference>
<accession>A0A1H9ANJ0</accession>
<name>A0A1H9ANJ0_9LACT</name>
<dbReference type="InterPro" id="IPR030394">
    <property type="entry name" value="G_HFLX_dom"/>
</dbReference>
<dbReference type="PROSITE" id="PS51705">
    <property type="entry name" value="G_HFLX"/>
    <property type="match status" value="1"/>
</dbReference>
<dbReference type="GO" id="GO:0005737">
    <property type="term" value="C:cytoplasm"/>
    <property type="evidence" value="ECO:0007669"/>
    <property type="project" value="UniProtKB-SubCell"/>
</dbReference>
<evidence type="ECO:0000256" key="1">
    <source>
        <dbReference type="ARBA" id="ARBA00022490"/>
    </source>
</evidence>
<dbReference type="Gene3D" id="3.40.50.11060">
    <property type="entry name" value="GTPase HflX, N-terminal domain"/>
    <property type="match status" value="1"/>
</dbReference>